<keyword evidence="2" id="KW-0804">Transcription</keyword>
<organism evidence="4 5">
    <name type="scientific">Vitis vinifera</name>
    <name type="common">Grape</name>
    <dbReference type="NCBI Taxonomy" id="29760"/>
    <lineage>
        <taxon>Eukaryota</taxon>
        <taxon>Viridiplantae</taxon>
        <taxon>Streptophyta</taxon>
        <taxon>Embryophyta</taxon>
        <taxon>Tracheophyta</taxon>
        <taxon>Spermatophyta</taxon>
        <taxon>Magnoliopsida</taxon>
        <taxon>eudicotyledons</taxon>
        <taxon>Gunneridae</taxon>
        <taxon>Pentapetalae</taxon>
        <taxon>rosids</taxon>
        <taxon>Vitales</taxon>
        <taxon>Vitaceae</taxon>
        <taxon>Viteae</taxon>
        <taxon>Vitis</taxon>
    </lineage>
</organism>
<dbReference type="Pfam" id="PF03514">
    <property type="entry name" value="GRAS"/>
    <property type="match status" value="1"/>
</dbReference>
<comment type="caution">
    <text evidence="3">Lacks conserved residue(s) required for the propagation of feature annotation.</text>
</comment>
<comment type="similarity">
    <text evidence="3">Belongs to the GRAS family.</text>
</comment>
<reference evidence="4 5" key="1">
    <citation type="journal article" date="2023" name="Hortic Res">
        <title>The complete reference genome for grapevine (Vitis vinifera L.) genetics and breeding.</title>
        <authorList>
            <person name="Shi X."/>
            <person name="Cao S."/>
            <person name="Wang X."/>
            <person name="Huang S."/>
            <person name="Wang Y."/>
            <person name="Liu Z."/>
            <person name="Liu W."/>
            <person name="Leng X."/>
            <person name="Peng Y."/>
            <person name="Wang N."/>
            <person name="Wang Y."/>
            <person name="Ma Z."/>
            <person name="Xu X."/>
            <person name="Zhang F."/>
            <person name="Xue H."/>
            <person name="Zhong H."/>
            <person name="Wang Y."/>
            <person name="Zhang K."/>
            <person name="Velt A."/>
            <person name="Avia K."/>
            <person name="Holtgrawe D."/>
            <person name="Grimplet J."/>
            <person name="Matus J.T."/>
            <person name="Ware D."/>
            <person name="Wu X."/>
            <person name="Wang H."/>
            <person name="Liu C."/>
            <person name="Fang Y."/>
            <person name="Rustenholz C."/>
            <person name="Cheng Z."/>
            <person name="Xiao H."/>
            <person name="Zhou Y."/>
        </authorList>
    </citation>
    <scope>NUCLEOTIDE SEQUENCE [LARGE SCALE GENOMIC DNA]</scope>
    <source>
        <strain evidence="5">cv. Pinot noir / PN40024</strain>
        <tissue evidence="4">Leaf</tissue>
    </source>
</reference>
<dbReference type="Proteomes" id="UP001227230">
    <property type="component" value="Chromosome 2"/>
</dbReference>
<name>A0ABY9BJC4_VITVI</name>
<dbReference type="EMBL" id="CP126649">
    <property type="protein sequence ID" value="WJZ82956.1"/>
    <property type="molecule type" value="Genomic_DNA"/>
</dbReference>
<accession>A0ABY9BJC4</accession>
<dbReference type="InterPro" id="IPR005202">
    <property type="entry name" value="TF_GRAS"/>
</dbReference>
<proteinExistence type="inferred from homology"/>
<evidence type="ECO:0000256" key="3">
    <source>
        <dbReference type="PROSITE-ProRule" id="PRU01191"/>
    </source>
</evidence>
<evidence type="ECO:0000313" key="5">
    <source>
        <dbReference type="Proteomes" id="UP001227230"/>
    </source>
</evidence>
<keyword evidence="1" id="KW-0805">Transcription regulation</keyword>
<evidence type="ECO:0000313" key="4">
    <source>
        <dbReference type="EMBL" id="WJZ82956.1"/>
    </source>
</evidence>
<evidence type="ECO:0000256" key="2">
    <source>
        <dbReference type="ARBA" id="ARBA00023163"/>
    </source>
</evidence>
<evidence type="ECO:0000256" key="1">
    <source>
        <dbReference type="ARBA" id="ARBA00023015"/>
    </source>
</evidence>
<sequence>MAPMDERSSSVTSSPLQLFSMMSHSPSLGSPYPWLRELKSEERGLYLIHLLLTCANHVASSSLENMNIAMEQISQLASVDGDTMQCIAAYFTKALAD</sequence>
<dbReference type="PROSITE" id="PS50985">
    <property type="entry name" value="GRAS"/>
    <property type="match status" value="1"/>
</dbReference>
<keyword evidence="5" id="KW-1185">Reference proteome</keyword>
<gene>
    <name evidence="4" type="ORF">VitviT2T_002677</name>
</gene>
<protein>
    <submittedName>
        <fullName evidence="4">Uncharacterized protein</fullName>
    </submittedName>
</protein>